<organism evidence="1 2">
    <name type="scientific">Aspergillus sclerotioniger CBS 115572</name>
    <dbReference type="NCBI Taxonomy" id="1450535"/>
    <lineage>
        <taxon>Eukaryota</taxon>
        <taxon>Fungi</taxon>
        <taxon>Dikarya</taxon>
        <taxon>Ascomycota</taxon>
        <taxon>Pezizomycotina</taxon>
        <taxon>Eurotiomycetes</taxon>
        <taxon>Eurotiomycetidae</taxon>
        <taxon>Eurotiales</taxon>
        <taxon>Aspergillaceae</taxon>
        <taxon>Aspergillus</taxon>
        <taxon>Aspergillus subgen. Circumdati</taxon>
    </lineage>
</organism>
<proteinExistence type="predicted"/>
<keyword evidence="2" id="KW-1185">Reference proteome</keyword>
<dbReference type="GeneID" id="37119863"/>
<name>A0A317WKJ8_9EURO</name>
<dbReference type="Proteomes" id="UP000246702">
    <property type="component" value="Unassembled WGS sequence"/>
</dbReference>
<dbReference type="AlphaFoldDB" id="A0A317WKJ8"/>
<protein>
    <submittedName>
        <fullName evidence="1">Uncharacterized protein</fullName>
    </submittedName>
</protein>
<dbReference type="EMBL" id="MSFK01000015">
    <property type="protein sequence ID" value="PWY86585.1"/>
    <property type="molecule type" value="Genomic_DNA"/>
</dbReference>
<gene>
    <name evidence="1" type="ORF">BO94DRAFT_87230</name>
</gene>
<comment type="caution">
    <text evidence="1">The sequence shown here is derived from an EMBL/GenBank/DDBJ whole genome shotgun (WGS) entry which is preliminary data.</text>
</comment>
<evidence type="ECO:0000313" key="1">
    <source>
        <dbReference type="EMBL" id="PWY86585.1"/>
    </source>
</evidence>
<reference evidence="1 2" key="1">
    <citation type="submission" date="2016-12" db="EMBL/GenBank/DDBJ databases">
        <title>The genomes of Aspergillus section Nigri reveals drivers in fungal speciation.</title>
        <authorList>
            <consortium name="DOE Joint Genome Institute"/>
            <person name="Vesth T.C."/>
            <person name="Nybo J."/>
            <person name="Theobald S."/>
            <person name="Brandl J."/>
            <person name="Frisvad J.C."/>
            <person name="Nielsen K.F."/>
            <person name="Lyhne E.K."/>
            <person name="Kogle M.E."/>
            <person name="Kuo A."/>
            <person name="Riley R."/>
            <person name="Clum A."/>
            <person name="Nolan M."/>
            <person name="Lipzen A."/>
            <person name="Salamov A."/>
            <person name="Henrissat B."/>
            <person name="Wiebenga A."/>
            <person name="De Vries R.P."/>
            <person name="Grigoriev I.V."/>
            <person name="Mortensen U.H."/>
            <person name="Andersen M.R."/>
            <person name="Baker S.E."/>
        </authorList>
    </citation>
    <scope>NUCLEOTIDE SEQUENCE [LARGE SCALE GENOMIC DNA]</scope>
    <source>
        <strain evidence="1 2">CBS 115572</strain>
    </source>
</reference>
<accession>A0A317WKJ8</accession>
<dbReference type="RefSeq" id="XP_025467176.1">
    <property type="nucleotide sequence ID" value="XM_025617720.1"/>
</dbReference>
<sequence>MDRDWHPADKAPAACFRVYSCNIIIRSGERRSPMDILVQHVIDGTRIGSTRSLLHVVVVIELDGAIRRRDGAPGAGFTRGTVGVQFSILPGFAGSWGSLTDGLTGHPISLMVWVFGPFGPLCPLGSDSILWVTKFDVLTGPFLGEILGCCRGSCDLMVPHSIAAPEAVR</sequence>
<evidence type="ECO:0000313" key="2">
    <source>
        <dbReference type="Proteomes" id="UP000246702"/>
    </source>
</evidence>